<dbReference type="InterPro" id="IPR000683">
    <property type="entry name" value="Gfo/Idh/MocA-like_OxRdtase_N"/>
</dbReference>
<organism evidence="3 4">
    <name type="scientific">Paenibacillus typhae</name>
    <dbReference type="NCBI Taxonomy" id="1174501"/>
    <lineage>
        <taxon>Bacteria</taxon>
        <taxon>Bacillati</taxon>
        <taxon>Bacillota</taxon>
        <taxon>Bacilli</taxon>
        <taxon>Bacillales</taxon>
        <taxon>Paenibacillaceae</taxon>
        <taxon>Paenibacillus</taxon>
    </lineage>
</organism>
<reference evidence="4" key="1">
    <citation type="submission" date="2016-10" db="EMBL/GenBank/DDBJ databases">
        <authorList>
            <person name="Varghese N."/>
            <person name="Submissions S."/>
        </authorList>
    </citation>
    <scope>NUCLEOTIDE SEQUENCE [LARGE SCALE GENOMIC DNA]</scope>
    <source>
        <strain evidence="4">CGMCC 1.11012</strain>
    </source>
</reference>
<feature type="domain" description="Gfo/Idh/MocA-like oxidoreductase N-terminal" evidence="1">
    <location>
        <begin position="2"/>
        <end position="118"/>
    </location>
</feature>
<dbReference type="OrthoDB" id="9815825at2"/>
<accession>A0A1G8P287</accession>
<dbReference type="PANTHER" id="PTHR43054">
    <property type="match status" value="1"/>
</dbReference>
<dbReference type="InterPro" id="IPR055170">
    <property type="entry name" value="GFO_IDH_MocA-like_dom"/>
</dbReference>
<dbReference type="EMBL" id="FNDX01000009">
    <property type="protein sequence ID" value="SDI86589.1"/>
    <property type="molecule type" value="Genomic_DNA"/>
</dbReference>
<dbReference type="PANTHER" id="PTHR43054:SF1">
    <property type="entry name" value="SCYLLO-INOSITOL 2-DEHYDROGENASE (NADP(+)) IOLU"/>
    <property type="match status" value="1"/>
</dbReference>
<evidence type="ECO:0000259" key="2">
    <source>
        <dbReference type="Pfam" id="PF22725"/>
    </source>
</evidence>
<gene>
    <name evidence="3" type="ORF">SAMN05216192_10965</name>
</gene>
<proteinExistence type="predicted"/>
<dbReference type="Gene3D" id="3.30.360.10">
    <property type="entry name" value="Dihydrodipicolinate Reductase, domain 2"/>
    <property type="match status" value="1"/>
</dbReference>
<evidence type="ECO:0000259" key="1">
    <source>
        <dbReference type="Pfam" id="PF01408"/>
    </source>
</evidence>
<dbReference type="AlphaFoldDB" id="A0A1G8P287"/>
<name>A0A1G8P287_9BACL</name>
<dbReference type="GO" id="GO:0000166">
    <property type="term" value="F:nucleotide binding"/>
    <property type="evidence" value="ECO:0007669"/>
    <property type="project" value="InterPro"/>
</dbReference>
<dbReference type="Proteomes" id="UP000199050">
    <property type="component" value="Unassembled WGS sequence"/>
</dbReference>
<dbReference type="Pfam" id="PF22725">
    <property type="entry name" value="GFO_IDH_MocA_C3"/>
    <property type="match status" value="1"/>
</dbReference>
<dbReference type="InterPro" id="IPR036291">
    <property type="entry name" value="NAD(P)-bd_dom_sf"/>
</dbReference>
<dbReference type="STRING" id="1174501.SAMN05216192_10965"/>
<dbReference type="SUPFAM" id="SSF51735">
    <property type="entry name" value="NAD(P)-binding Rossmann-fold domains"/>
    <property type="match status" value="1"/>
</dbReference>
<sequence>MKLGIAGAGNIVLDLLSFVQEIPGIAIQAICSKPEHQEKLLLLQKKHRIPQIYHSYDAMLADTDVDTVYIGLPNHLHFTYAREALLRGKHVICEKPFTSNLEEFLELQRLALQNRLVLAEAISNQYLNNYLLLKEHLPKLGPLKIVECNYSQYSSRYDAFLAGEVLPAFNPELAGGALMDINIYNIHFAVGCFGSPEKVLYHANMDRGIDTSGILLLDYGEFKCVCIGAKDSTGQNGVNIQGTRGYIHMSGPANGIDSFEYVQGKQPPVKIDRKNHPHRMYDEFKAFERIIREGDLNTVNKMLEHSGKVMQVVEQAKQSAGLVFGSGRRGA</sequence>
<dbReference type="Gene3D" id="3.40.50.720">
    <property type="entry name" value="NAD(P)-binding Rossmann-like Domain"/>
    <property type="match status" value="1"/>
</dbReference>
<dbReference type="SUPFAM" id="SSF55347">
    <property type="entry name" value="Glyceraldehyde-3-phosphate dehydrogenase-like, C-terminal domain"/>
    <property type="match status" value="1"/>
</dbReference>
<protein>
    <submittedName>
        <fullName evidence="3">Predicted dehydrogenase</fullName>
    </submittedName>
</protein>
<evidence type="ECO:0000313" key="3">
    <source>
        <dbReference type="EMBL" id="SDI86589.1"/>
    </source>
</evidence>
<keyword evidence="4" id="KW-1185">Reference proteome</keyword>
<evidence type="ECO:0000313" key="4">
    <source>
        <dbReference type="Proteomes" id="UP000199050"/>
    </source>
</evidence>
<dbReference type="Pfam" id="PF01408">
    <property type="entry name" value="GFO_IDH_MocA"/>
    <property type="match status" value="1"/>
</dbReference>
<feature type="domain" description="GFO/IDH/MocA-like oxidoreductase" evidence="2">
    <location>
        <begin position="139"/>
        <end position="247"/>
    </location>
</feature>
<dbReference type="RefSeq" id="WP_090714044.1">
    <property type="nucleotide sequence ID" value="NZ_CBCSKY010000011.1"/>
</dbReference>